<dbReference type="InterPro" id="IPR001394">
    <property type="entry name" value="Peptidase_C19_UCH"/>
</dbReference>
<evidence type="ECO:0000256" key="12">
    <source>
        <dbReference type="SAM" id="Phobius"/>
    </source>
</evidence>
<evidence type="ECO:0000259" key="14">
    <source>
        <dbReference type="PROSITE" id="PS50865"/>
    </source>
</evidence>
<dbReference type="OMA" id="LFYARCT"/>
<dbReference type="EC" id="3.4.19.12" evidence="3"/>
<feature type="region of interest" description="Disordered" evidence="11">
    <location>
        <begin position="321"/>
        <end position="359"/>
    </location>
</feature>
<evidence type="ECO:0000313" key="15">
    <source>
        <dbReference type="EMBL" id="KAH9315522.1"/>
    </source>
</evidence>
<dbReference type="InterPro" id="IPR018200">
    <property type="entry name" value="USP_CS"/>
</dbReference>
<feature type="region of interest" description="Disordered" evidence="11">
    <location>
        <begin position="465"/>
        <end position="494"/>
    </location>
</feature>
<dbReference type="PROSITE" id="PS01360">
    <property type="entry name" value="ZF_MYND_1"/>
    <property type="match status" value="1"/>
</dbReference>
<evidence type="ECO:0000256" key="9">
    <source>
        <dbReference type="ARBA" id="ARBA00022833"/>
    </source>
</evidence>
<dbReference type="InterPro" id="IPR002893">
    <property type="entry name" value="Znf_MYND"/>
</dbReference>
<dbReference type="Gene3D" id="6.10.140.2220">
    <property type="match status" value="1"/>
</dbReference>
<protein>
    <recommendedName>
        <fullName evidence="3">ubiquitinyl hydrolase 1</fullName>
        <ecNumber evidence="3">3.4.19.12</ecNumber>
    </recommendedName>
</protein>
<dbReference type="CDD" id="cd02661">
    <property type="entry name" value="Peptidase_C19E"/>
    <property type="match status" value="1"/>
</dbReference>
<evidence type="ECO:0000259" key="13">
    <source>
        <dbReference type="PROSITE" id="PS50235"/>
    </source>
</evidence>
<dbReference type="PROSITE" id="PS00972">
    <property type="entry name" value="USP_1"/>
    <property type="match status" value="1"/>
</dbReference>
<comment type="catalytic activity">
    <reaction evidence="1">
        <text>Thiol-dependent hydrolysis of ester, thioester, amide, peptide and isopeptide bonds formed by the C-terminal Gly of ubiquitin (a 76-residue protein attached to proteins as an intracellular targeting signal).</text>
        <dbReference type="EC" id="3.4.19.12"/>
    </reaction>
</comment>
<dbReference type="Proteomes" id="UP000824469">
    <property type="component" value="Unassembled WGS sequence"/>
</dbReference>
<dbReference type="Gene3D" id="3.90.70.10">
    <property type="entry name" value="Cysteine proteinases"/>
    <property type="match status" value="1"/>
</dbReference>
<evidence type="ECO:0000256" key="3">
    <source>
        <dbReference type="ARBA" id="ARBA00012759"/>
    </source>
</evidence>
<evidence type="ECO:0000256" key="10">
    <source>
        <dbReference type="PROSITE-ProRule" id="PRU00134"/>
    </source>
</evidence>
<keyword evidence="5" id="KW-0479">Metal-binding</keyword>
<keyword evidence="12" id="KW-0472">Membrane</keyword>
<dbReference type="Pfam" id="PF01753">
    <property type="entry name" value="zf-MYND"/>
    <property type="match status" value="1"/>
</dbReference>
<accession>A0AA38G3F3</accession>
<dbReference type="SUPFAM" id="SSF144232">
    <property type="entry name" value="HIT/MYND zinc finger-like"/>
    <property type="match status" value="1"/>
</dbReference>
<feature type="domain" description="MYND-type" evidence="14">
    <location>
        <begin position="74"/>
        <end position="111"/>
    </location>
</feature>
<dbReference type="FunFam" id="6.10.140.2220:FF:000006">
    <property type="entry name" value="Ubiquitin carboxyl-terminal hydrolase 15"/>
    <property type="match status" value="1"/>
</dbReference>
<proteinExistence type="inferred from homology"/>
<gene>
    <name evidence="15" type="ORF">KI387_024149</name>
</gene>
<dbReference type="GO" id="GO:0004843">
    <property type="term" value="F:cysteine-type deubiquitinase activity"/>
    <property type="evidence" value="ECO:0007669"/>
    <property type="project" value="UniProtKB-EC"/>
</dbReference>
<evidence type="ECO:0000256" key="1">
    <source>
        <dbReference type="ARBA" id="ARBA00000707"/>
    </source>
</evidence>
<dbReference type="PANTHER" id="PTHR24006:SF874">
    <property type="entry name" value="UBIQUITIN CARBOXYL-TERMINAL HYDROLASE 16"/>
    <property type="match status" value="1"/>
</dbReference>
<keyword evidence="4" id="KW-0645">Protease</keyword>
<feature type="domain" description="USP" evidence="13">
    <location>
        <begin position="662"/>
        <end position="971"/>
    </location>
</feature>
<organism evidence="15 16">
    <name type="scientific">Taxus chinensis</name>
    <name type="common">Chinese yew</name>
    <name type="synonym">Taxus wallichiana var. chinensis</name>
    <dbReference type="NCBI Taxonomy" id="29808"/>
    <lineage>
        <taxon>Eukaryota</taxon>
        <taxon>Viridiplantae</taxon>
        <taxon>Streptophyta</taxon>
        <taxon>Embryophyta</taxon>
        <taxon>Tracheophyta</taxon>
        <taxon>Spermatophyta</taxon>
        <taxon>Pinopsida</taxon>
        <taxon>Pinidae</taxon>
        <taxon>Conifers II</taxon>
        <taxon>Cupressales</taxon>
        <taxon>Taxaceae</taxon>
        <taxon>Taxus</taxon>
    </lineage>
</organism>
<feature type="region of interest" description="Disordered" evidence="11">
    <location>
        <begin position="381"/>
        <end position="410"/>
    </location>
</feature>
<dbReference type="GO" id="GO:0005634">
    <property type="term" value="C:nucleus"/>
    <property type="evidence" value="ECO:0007669"/>
    <property type="project" value="TreeGrafter"/>
</dbReference>
<comment type="caution">
    <text evidence="15">The sequence shown here is derived from an EMBL/GenBank/DDBJ whole genome shotgun (WGS) entry which is preliminary data.</text>
</comment>
<feature type="compositionally biased region" description="Low complexity" evidence="11">
    <location>
        <begin position="321"/>
        <end position="332"/>
    </location>
</feature>
<keyword evidence="9" id="KW-0862">Zinc</keyword>
<keyword evidence="16" id="KW-1185">Reference proteome</keyword>
<reference evidence="15 16" key="1">
    <citation type="journal article" date="2021" name="Nat. Plants">
        <title>The Taxus genome provides insights into paclitaxel biosynthesis.</title>
        <authorList>
            <person name="Xiong X."/>
            <person name="Gou J."/>
            <person name="Liao Q."/>
            <person name="Li Y."/>
            <person name="Zhou Q."/>
            <person name="Bi G."/>
            <person name="Li C."/>
            <person name="Du R."/>
            <person name="Wang X."/>
            <person name="Sun T."/>
            <person name="Guo L."/>
            <person name="Liang H."/>
            <person name="Lu P."/>
            <person name="Wu Y."/>
            <person name="Zhang Z."/>
            <person name="Ro D.K."/>
            <person name="Shang Y."/>
            <person name="Huang S."/>
            <person name="Yan J."/>
        </authorList>
    </citation>
    <scope>NUCLEOTIDE SEQUENCE [LARGE SCALE GENOMIC DNA]</scope>
    <source>
        <strain evidence="15">Ta-2019</strain>
    </source>
</reference>
<name>A0AA38G3F3_TAXCH</name>
<keyword evidence="12" id="KW-1133">Transmembrane helix</keyword>
<dbReference type="PANTHER" id="PTHR24006">
    <property type="entry name" value="UBIQUITIN CARBOXYL-TERMINAL HYDROLASE"/>
    <property type="match status" value="1"/>
</dbReference>
<dbReference type="PROSITE" id="PS50235">
    <property type="entry name" value="USP_3"/>
    <property type="match status" value="1"/>
</dbReference>
<sequence length="1302" mass="143187">MPRCREFRISDYLVALVLVPLVSLVILHRWKKNRAERKAEIRKLLILAAEEAARAEEEAAEVYTSATVIVRYQCAVCFSPTTTRCSRCKAVRYCSGKCQIVHWRQGHKYDCQPPDIDDSNASLSWISTQGREFHLNSLSEPQNTRSYDASIQGSSVLAETSDKSDESISELSPSKRVEYFASNISPEIASEISDPNDAIPKVLDFSVQSSISRAADNAPSGDDAPVPDDPMPESDVSDFSVNCSEYLLGTLSSDKPSIEGVISDVPTHKISEGNVSSLTSVNNVLSSKASTSDLPVSKNERNDLSASGIALNDVLSSSSFEHNMHSSTSHTHNLPVSIDEPKLPDAGNNPPISVDPVRDNFTSKTVQHSSSFSSHMVNASTLNTNGQTVDVSRTLNRSPSTSKNVMDDPTSKISVKNISNFGGLVTSSSGKKNSASLDSNSPFDSISSTNGCMMDASRHLNQYSSTSNELLDSSTRKSPIKNISNSGESVTSFSGQENSVSLASSSKNSVQTKDYSLSSKSFVSQGPVSIGTNTKITASKIDNQKASESNVTSRMFVRSASQHASPLKERAPVRNILRQKNGSYDMISSNAFHTVVSSLPTGNALKASVKKVAQQLKSSKASRQFPIKLINEGSGGKSSKTLFPYESFVKLFNWDKLELPPCGLINCGNSCYANAVLQCLIFTRPIAAYLLQGSHSKNCQRRERSDWCFMCELQQLVSRMRDGKGPISPLRILSQIQNIGNHLGYGREEDAHEFLRFAIDAMQSVCVSEADGERAVDPKSQETTLIQQIFGGYLRSKIKCLKCQYISERYDRMLDLNVEIEGNIESLQDALAQFTAPEILDGENKYKCDRCKSYVKAKKQLTVHEAPNILTIALKRFQSGKFGKLNKRVIFPETLNMTPYMSGTGDKQPLYKLYAVVVHLDMMNASFSGHYVCYVKNLQGAWYKINDCKVKQVELDRVLSQGAYMLLYSRSSPRPPAVMKNGIIPSSMPVNAVSCEHAAKKSVMKNGLERISVLDTSPVTSCTVKLEDYGFDYNRAPSVKGSRIMGCRDSADWASSDSGSLFSCSDEASCSTESNRDSTSTDDFSETIFGDSGRLACASYGLPEEPYTLPSSFFCMKSSPPLQTECYFQNDAYLQDSAFSDQHRFDDIYHQNRKIDPEISTSPDTTPLDTDGLPAWLSNSASSYFFPPSVPLGHVETSYSDSHPSSIENYWLDNRSNLNNHAGFLQFQNSVGAPNVSESGAFRSEEFAAPEKSHYIKEKYMPGFLQDSSRLNFDVPSRSFNAATNFDYCSVHDSRTSDSLTD</sequence>
<comment type="similarity">
    <text evidence="2">Belongs to the peptidase C19 family.</text>
</comment>
<dbReference type="FunFam" id="3.90.70.10:FF:000026">
    <property type="entry name" value="Ubiquitin carboxyl-terminal hydrolase 15"/>
    <property type="match status" value="1"/>
</dbReference>
<dbReference type="GO" id="GO:0005829">
    <property type="term" value="C:cytosol"/>
    <property type="evidence" value="ECO:0007669"/>
    <property type="project" value="TreeGrafter"/>
</dbReference>
<dbReference type="EMBL" id="JAHRHJ020000005">
    <property type="protein sequence ID" value="KAH9315522.1"/>
    <property type="molecule type" value="Genomic_DNA"/>
</dbReference>
<dbReference type="InterPro" id="IPR028889">
    <property type="entry name" value="USP"/>
</dbReference>
<feature type="transmembrane region" description="Helical" evidence="12">
    <location>
        <begin position="12"/>
        <end position="30"/>
    </location>
</feature>
<evidence type="ECO:0000313" key="16">
    <source>
        <dbReference type="Proteomes" id="UP000824469"/>
    </source>
</evidence>
<evidence type="ECO:0000256" key="2">
    <source>
        <dbReference type="ARBA" id="ARBA00009085"/>
    </source>
</evidence>
<keyword evidence="7" id="KW-0833">Ubl conjugation pathway</keyword>
<evidence type="ECO:0000256" key="5">
    <source>
        <dbReference type="ARBA" id="ARBA00022723"/>
    </source>
</evidence>
<dbReference type="GO" id="GO:0008270">
    <property type="term" value="F:zinc ion binding"/>
    <property type="evidence" value="ECO:0007669"/>
    <property type="project" value="UniProtKB-KW"/>
</dbReference>
<evidence type="ECO:0000256" key="4">
    <source>
        <dbReference type="ARBA" id="ARBA00022670"/>
    </source>
</evidence>
<dbReference type="InterPro" id="IPR038765">
    <property type="entry name" value="Papain-like_cys_pep_sf"/>
</dbReference>
<dbReference type="InterPro" id="IPR050164">
    <property type="entry name" value="Peptidase_C19"/>
</dbReference>
<feature type="compositionally biased region" description="Polar residues" evidence="11">
    <location>
        <begin position="381"/>
        <end position="404"/>
    </location>
</feature>
<keyword evidence="8" id="KW-0378">Hydrolase</keyword>
<feature type="region of interest" description="Disordered" evidence="11">
    <location>
        <begin position="213"/>
        <end position="237"/>
    </location>
</feature>
<evidence type="ECO:0000256" key="11">
    <source>
        <dbReference type="SAM" id="MobiDB-lite"/>
    </source>
</evidence>
<dbReference type="GO" id="GO:0016579">
    <property type="term" value="P:protein deubiquitination"/>
    <property type="evidence" value="ECO:0007669"/>
    <property type="project" value="InterPro"/>
</dbReference>
<dbReference type="SUPFAM" id="SSF54001">
    <property type="entry name" value="Cysteine proteinases"/>
    <property type="match status" value="1"/>
</dbReference>
<evidence type="ECO:0000256" key="6">
    <source>
        <dbReference type="ARBA" id="ARBA00022771"/>
    </source>
</evidence>
<dbReference type="GO" id="GO:0006508">
    <property type="term" value="P:proteolysis"/>
    <property type="evidence" value="ECO:0007669"/>
    <property type="project" value="UniProtKB-KW"/>
</dbReference>
<dbReference type="Pfam" id="PF00443">
    <property type="entry name" value="UCH"/>
    <property type="match status" value="1"/>
</dbReference>
<keyword evidence="12" id="KW-0812">Transmembrane</keyword>
<evidence type="ECO:0000256" key="7">
    <source>
        <dbReference type="ARBA" id="ARBA00022786"/>
    </source>
</evidence>
<keyword evidence="6 10" id="KW-0863">Zinc-finger</keyword>
<dbReference type="PROSITE" id="PS50865">
    <property type="entry name" value="ZF_MYND_2"/>
    <property type="match status" value="1"/>
</dbReference>
<evidence type="ECO:0000256" key="8">
    <source>
        <dbReference type="ARBA" id="ARBA00022801"/>
    </source>
</evidence>